<name>A0A1B7YHG3_COLHI</name>
<comment type="caution">
    <text evidence="3">The sequence shown here is derived from an EMBL/GenBank/DDBJ whole genome shotgun (WGS) entry which is preliminary data.</text>
</comment>
<evidence type="ECO:0000313" key="3">
    <source>
        <dbReference type="EMBL" id="OBR11503.1"/>
    </source>
</evidence>
<dbReference type="GeneID" id="28862881"/>
<dbReference type="KEGG" id="chig:CH63R_03799"/>
<feature type="signal peptide" evidence="2">
    <location>
        <begin position="1"/>
        <end position="20"/>
    </location>
</feature>
<proteinExistence type="predicted"/>
<dbReference type="Proteomes" id="UP000092177">
    <property type="component" value="Chromosome 3"/>
</dbReference>
<evidence type="ECO:0000256" key="2">
    <source>
        <dbReference type="SAM" id="SignalP"/>
    </source>
</evidence>
<accession>A0A1B7YHG3</accession>
<gene>
    <name evidence="3" type="ORF">CH63R_03799</name>
</gene>
<evidence type="ECO:0000313" key="4">
    <source>
        <dbReference type="Proteomes" id="UP000092177"/>
    </source>
</evidence>
<evidence type="ECO:0000256" key="1">
    <source>
        <dbReference type="SAM" id="MobiDB-lite"/>
    </source>
</evidence>
<keyword evidence="4" id="KW-1185">Reference proteome</keyword>
<reference evidence="4" key="1">
    <citation type="journal article" date="2017" name="BMC Genomics">
        <title>Gapless genome assembly of Colletotrichum higginsianum reveals chromosome structure and association of transposable elements with secondary metabolite gene clusters.</title>
        <authorList>
            <person name="Dallery J.-F."/>
            <person name="Lapalu N."/>
            <person name="Zampounis A."/>
            <person name="Pigne S."/>
            <person name="Luyten I."/>
            <person name="Amselem J."/>
            <person name="Wittenberg A.H.J."/>
            <person name="Zhou S."/>
            <person name="de Queiroz M.V."/>
            <person name="Robin G.P."/>
            <person name="Auger A."/>
            <person name="Hainaut M."/>
            <person name="Henrissat B."/>
            <person name="Kim K.-T."/>
            <person name="Lee Y.-H."/>
            <person name="Lespinet O."/>
            <person name="Schwartz D.C."/>
            <person name="Thon M.R."/>
            <person name="O'Connell R.J."/>
        </authorList>
    </citation>
    <scope>NUCLEOTIDE SEQUENCE [LARGE SCALE GENOMIC DNA]</scope>
    <source>
        <strain evidence="4">IMI 349063</strain>
    </source>
</reference>
<dbReference type="OrthoDB" id="3257981at2759"/>
<dbReference type="AlphaFoldDB" id="A0A1B7YHG3"/>
<keyword evidence="2" id="KW-0732">Signal</keyword>
<protein>
    <submittedName>
        <fullName evidence="3">Class 5 chitinase chi100</fullName>
    </submittedName>
</protein>
<organism evidence="3 4">
    <name type="scientific">Colletotrichum higginsianum (strain IMI 349063)</name>
    <name type="common">Crucifer anthracnose fungus</name>
    <dbReference type="NCBI Taxonomy" id="759273"/>
    <lineage>
        <taxon>Eukaryota</taxon>
        <taxon>Fungi</taxon>
        <taxon>Dikarya</taxon>
        <taxon>Ascomycota</taxon>
        <taxon>Pezizomycotina</taxon>
        <taxon>Sordariomycetes</taxon>
        <taxon>Hypocreomycetidae</taxon>
        <taxon>Glomerellales</taxon>
        <taxon>Glomerellaceae</taxon>
        <taxon>Colletotrichum</taxon>
        <taxon>Colletotrichum destructivum species complex</taxon>
    </lineage>
</organism>
<feature type="compositionally biased region" description="Basic and acidic residues" evidence="1">
    <location>
        <begin position="520"/>
        <end position="554"/>
    </location>
</feature>
<sequence>MRFSSVFFGLCSVTAAAAQAESLTTPPPAPPVPAHKVGWRAANCSGVIVDAKALPDKRWEAAGASEALEEVFQAWRNYTTGPDEVKFEFSQFVSWYFGGPEAWRCSEIFDVPCSTSLTCEATQYPAGHLILNSFSKLHQFHHRYFEALGLAQADIQSEIDFFSESFSLPPPEDPSKDANKRLMLNVAYGLFGVSQAFLSNFVIFSSAAATTSAISQVWRSQIMSTLSYSVFTGWAVAKDYLLPGKDSKAQYGSLSAMMGDVFDSWKATQVAYVETIFNPNDTATEDFIRSALDNGLMGAAPDEMNAFEMSKRLQKLFYPRFIAAVWQTRRWTKKPFVLKTNLPCNTEKGQRDSTLWPFLKDDDHARASTCYKGALFYLIDVRGSGVKLTTKYPSIRPDIFKSKHWPLMALYGLETMDGVRYGGITKEDIVASVYEGWVEGGHQNNNFNPNYTDISPQGNLDLWLQQGHRSPGFVNMTLCQNLYTIVGNIVHGNPENHTSYPCESLSVIKPTNLGPQPDSDAEKETPADTDKETPVDADKETPVDADKETPDVENGRQMTPI</sequence>
<feature type="region of interest" description="Disordered" evidence="1">
    <location>
        <begin position="508"/>
        <end position="561"/>
    </location>
</feature>
<dbReference type="RefSeq" id="XP_018160020.1">
    <property type="nucleotide sequence ID" value="XM_018298774.1"/>
</dbReference>
<dbReference type="VEuPathDB" id="FungiDB:CH63R_03799"/>
<feature type="chain" id="PRO_5008601684" evidence="2">
    <location>
        <begin position="21"/>
        <end position="561"/>
    </location>
</feature>
<dbReference type="EMBL" id="LTAN01000003">
    <property type="protein sequence ID" value="OBR11503.1"/>
    <property type="molecule type" value="Genomic_DNA"/>
</dbReference>